<dbReference type="PANTHER" id="PTHR14226:SF25">
    <property type="entry name" value="PHOSPHOESTERASE"/>
    <property type="match status" value="1"/>
</dbReference>
<dbReference type="GeneID" id="93337223"/>
<protein>
    <submittedName>
        <fullName evidence="6">Predicted phospholipase, patatin/cPLA2 family</fullName>
    </submittedName>
</protein>
<evidence type="ECO:0000256" key="1">
    <source>
        <dbReference type="ARBA" id="ARBA00022801"/>
    </source>
</evidence>
<dbReference type="OrthoDB" id="9802424at2"/>
<dbReference type="EMBL" id="FUYF01000003">
    <property type="protein sequence ID" value="SKA78085.1"/>
    <property type="molecule type" value="Genomic_DNA"/>
</dbReference>
<evidence type="ECO:0000313" key="6">
    <source>
        <dbReference type="EMBL" id="SKA78085.1"/>
    </source>
</evidence>
<dbReference type="GO" id="GO:0016787">
    <property type="term" value="F:hydrolase activity"/>
    <property type="evidence" value="ECO:0007669"/>
    <property type="project" value="UniProtKB-UniRule"/>
</dbReference>
<proteinExistence type="predicted"/>
<dbReference type="CDD" id="cd07208">
    <property type="entry name" value="Pat_hypo_Ecoli_yjju_like"/>
    <property type="match status" value="1"/>
</dbReference>
<dbReference type="InterPro" id="IPR050301">
    <property type="entry name" value="NTE"/>
</dbReference>
<dbReference type="SUPFAM" id="SSF52151">
    <property type="entry name" value="FabD/lysophospholipase-like"/>
    <property type="match status" value="1"/>
</dbReference>
<dbReference type="GO" id="GO:0016042">
    <property type="term" value="P:lipid catabolic process"/>
    <property type="evidence" value="ECO:0007669"/>
    <property type="project" value="UniProtKB-UniRule"/>
</dbReference>
<evidence type="ECO:0000256" key="2">
    <source>
        <dbReference type="ARBA" id="ARBA00022963"/>
    </source>
</evidence>
<dbReference type="Pfam" id="PF19890">
    <property type="entry name" value="DUF6363"/>
    <property type="match status" value="1"/>
</dbReference>
<dbReference type="Pfam" id="PF01734">
    <property type="entry name" value="Patatin"/>
    <property type="match status" value="1"/>
</dbReference>
<dbReference type="InterPro" id="IPR037483">
    <property type="entry name" value="YjjU-like"/>
</dbReference>
<dbReference type="RefSeq" id="WP_078783736.1">
    <property type="nucleotide sequence ID" value="NZ_FUYF01000003.1"/>
</dbReference>
<feature type="active site" description="Proton acceptor" evidence="4">
    <location>
        <position position="164"/>
    </location>
</feature>
<keyword evidence="2 4" id="KW-0442">Lipid degradation</keyword>
<dbReference type="Gene3D" id="3.40.1090.10">
    <property type="entry name" value="Cytosolic phospholipase A2 catalytic domain"/>
    <property type="match status" value="1"/>
</dbReference>
<dbReference type="PROSITE" id="PS51635">
    <property type="entry name" value="PNPLA"/>
    <property type="match status" value="1"/>
</dbReference>
<dbReference type="PANTHER" id="PTHR14226">
    <property type="entry name" value="NEUROPATHY TARGET ESTERASE/SWISS CHEESE D.MELANOGASTER"/>
    <property type="match status" value="1"/>
</dbReference>
<reference evidence="6 7" key="1">
    <citation type="submission" date="2017-02" db="EMBL/GenBank/DDBJ databases">
        <authorList>
            <person name="Peterson S.W."/>
        </authorList>
    </citation>
    <scope>NUCLEOTIDE SEQUENCE [LARGE SCALE GENOMIC DNA]</scope>
    <source>
        <strain evidence="6 7">ATCC 27749</strain>
    </source>
</reference>
<feature type="short sequence motif" description="GXSXG" evidence="4">
    <location>
        <begin position="39"/>
        <end position="43"/>
    </location>
</feature>
<dbReference type="InterPro" id="IPR045943">
    <property type="entry name" value="DUF6363"/>
</dbReference>
<dbReference type="InterPro" id="IPR016035">
    <property type="entry name" value="Acyl_Trfase/lysoPLipase"/>
</dbReference>
<organism evidence="6 7">
    <name type="scientific">Gemmiger formicilis</name>
    <dbReference type="NCBI Taxonomy" id="745368"/>
    <lineage>
        <taxon>Bacteria</taxon>
        <taxon>Bacillati</taxon>
        <taxon>Bacillota</taxon>
        <taxon>Clostridia</taxon>
        <taxon>Eubacteriales</taxon>
        <taxon>Gemmiger</taxon>
    </lineage>
</organism>
<feature type="short sequence motif" description="GXGXXG" evidence="4">
    <location>
        <begin position="12"/>
        <end position="17"/>
    </location>
</feature>
<gene>
    <name evidence="6" type="ORF">SAMN02745178_00737</name>
</gene>
<evidence type="ECO:0000256" key="4">
    <source>
        <dbReference type="PROSITE-ProRule" id="PRU01161"/>
    </source>
</evidence>
<sequence>MNVAKIGVIDVGGGLRGIYAAGVFDWCLENGVKFDYGIGISAGSANLASYLSGQRGRNYLFYEEYSMRRQYMGAGNMLRSGSFLNLQYIYGTLSNAGCENPLDFEKMSANPMEWYMIATDATTGKPKYFTRNDMHQDDYRVLMASCCIPVACKPIVIDGIPYYDGALGDTIPLKKAFADGCDKVVLILTKPEGTVRADSTDRKLARVIRRRYPKAAEQLALRAQHYNEGIALAEQLAAEGKVLIIAPDDTCGVKTLTRDQEALKKLYSKGIRDAQAIEAFIK</sequence>
<keyword evidence="7" id="KW-1185">Reference proteome</keyword>
<keyword evidence="3 4" id="KW-0443">Lipid metabolism</keyword>
<feature type="short sequence motif" description="DGA/G" evidence="4">
    <location>
        <begin position="164"/>
        <end position="166"/>
    </location>
</feature>
<dbReference type="AlphaFoldDB" id="A0A1T4WMI5"/>
<dbReference type="Proteomes" id="UP000190286">
    <property type="component" value="Unassembled WGS sequence"/>
</dbReference>
<name>A0A1T4WMI5_9FIRM</name>
<evidence type="ECO:0000256" key="3">
    <source>
        <dbReference type="ARBA" id="ARBA00023098"/>
    </source>
</evidence>
<feature type="active site" description="Nucleophile" evidence="4">
    <location>
        <position position="41"/>
    </location>
</feature>
<feature type="domain" description="PNPLA" evidence="5">
    <location>
        <begin position="8"/>
        <end position="177"/>
    </location>
</feature>
<evidence type="ECO:0000259" key="5">
    <source>
        <dbReference type="PROSITE" id="PS51635"/>
    </source>
</evidence>
<accession>A0A1T4WMI5</accession>
<evidence type="ECO:0000313" key="7">
    <source>
        <dbReference type="Proteomes" id="UP000190286"/>
    </source>
</evidence>
<dbReference type="InterPro" id="IPR002641">
    <property type="entry name" value="PNPLA_dom"/>
</dbReference>
<keyword evidence="1 4" id="KW-0378">Hydrolase</keyword>